<sequence>MESHIPPNKYQLAGVDDLDRGFNRQAEIRWIEGQCHAIFQYEKFFLESPPQTSEQEALTMLIAQLHERGYTQLRTRLQFRGEEYLGNQEIWEEHRDPQAGNVLLRLFGYIRQFWQNART</sequence>
<accession>A0ABU3K7L2</accession>
<comment type="caution">
    <text evidence="1">The sequence shown here is derived from an EMBL/GenBank/DDBJ whole genome shotgun (WGS) entry which is preliminary data.</text>
</comment>
<reference evidence="1 2" key="1">
    <citation type="journal article" date="2023" name="ISME J.">
        <title>Cultivation and genomic characterization of novel and ubiquitous marine nitrite-oxidizing bacteria from the Nitrospirales.</title>
        <authorList>
            <person name="Mueller A.J."/>
            <person name="Daebeler A."/>
            <person name="Herbold C.W."/>
            <person name="Kirkegaard R.H."/>
            <person name="Daims H."/>
        </authorList>
    </citation>
    <scope>NUCLEOTIDE SEQUENCE [LARGE SCALE GENOMIC DNA]</scope>
    <source>
        <strain evidence="1 2">EB</strain>
    </source>
</reference>
<keyword evidence="2" id="KW-1185">Reference proteome</keyword>
<dbReference type="Proteomes" id="UP001250932">
    <property type="component" value="Unassembled WGS sequence"/>
</dbReference>
<dbReference type="EMBL" id="JAQOUE010000001">
    <property type="protein sequence ID" value="MDT7042352.1"/>
    <property type="molecule type" value="Genomic_DNA"/>
</dbReference>
<evidence type="ECO:0000313" key="1">
    <source>
        <dbReference type="EMBL" id="MDT7042352.1"/>
    </source>
</evidence>
<evidence type="ECO:0000313" key="2">
    <source>
        <dbReference type="Proteomes" id="UP001250932"/>
    </source>
</evidence>
<proteinExistence type="predicted"/>
<organism evidence="1 2">
    <name type="scientific">Candidatus Nitronereus thalassa</name>
    <dbReference type="NCBI Taxonomy" id="3020898"/>
    <lineage>
        <taxon>Bacteria</taxon>
        <taxon>Pseudomonadati</taxon>
        <taxon>Nitrospirota</taxon>
        <taxon>Nitrospiria</taxon>
        <taxon>Nitrospirales</taxon>
        <taxon>Nitrospiraceae</taxon>
        <taxon>Candidatus Nitronereus</taxon>
    </lineage>
</organism>
<dbReference type="RefSeq" id="WP_313832740.1">
    <property type="nucleotide sequence ID" value="NZ_JAQOUE010000001.1"/>
</dbReference>
<protein>
    <submittedName>
        <fullName evidence="1">Uncharacterized protein</fullName>
    </submittedName>
</protein>
<name>A0ABU3K7L2_9BACT</name>
<gene>
    <name evidence="1" type="ORF">PPG34_08310</name>
</gene>